<organism evidence="1 2">
    <name type="scientific">Bauhinia variegata</name>
    <name type="common">Purple orchid tree</name>
    <name type="synonym">Phanera variegata</name>
    <dbReference type="NCBI Taxonomy" id="167791"/>
    <lineage>
        <taxon>Eukaryota</taxon>
        <taxon>Viridiplantae</taxon>
        <taxon>Streptophyta</taxon>
        <taxon>Embryophyta</taxon>
        <taxon>Tracheophyta</taxon>
        <taxon>Spermatophyta</taxon>
        <taxon>Magnoliopsida</taxon>
        <taxon>eudicotyledons</taxon>
        <taxon>Gunneridae</taxon>
        <taxon>Pentapetalae</taxon>
        <taxon>rosids</taxon>
        <taxon>fabids</taxon>
        <taxon>Fabales</taxon>
        <taxon>Fabaceae</taxon>
        <taxon>Cercidoideae</taxon>
        <taxon>Cercideae</taxon>
        <taxon>Bauhiniinae</taxon>
        <taxon>Bauhinia</taxon>
    </lineage>
</organism>
<proteinExistence type="predicted"/>
<accession>A0ACB9PK26</accession>
<evidence type="ECO:0000313" key="2">
    <source>
        <dbReference type="Proteomes" id="UP000828941"/>
    </source>
</evidence>
<evidence type="ECO:0000313" key="1">
    <source>
        <dbReference type="EMBL" id="KAI4347836.1"/>
    </source>
</evidence>
<dbReference type="Proteomes" id="UP000828941">
    <property type="component" value="Chromosome 4"/>
</dbReference>
<keyword evidence="2" id="KW-1185">Reference proteome</keyword>
<name>A0ACB9PK26_BAUVA</name>
<dbReference type="EMBL" id="CM039429">
    <property type="protein sequence ID" value="KAI4347836.1"/>
    <property type="molecule type" value="Genomic_DNA"/>
</dbReference>
<sequence length="70" mass="7887">MEEGYNWQSTVVGNPAFRRCPKVKGLRVGCWQKINFGSLRVAVGKSHDLKIGITSLQLAMEQYITNLSFN</sequence>
<protein>
    <submittedName>
        <fullName evidence="1">Uncharacterized protein</fullName>
    </submittedName>
</protein>
<reference evidence="1 2" key="1">
    <citation type="journal article" date="2022" name="DNA Res.">
        <title>Chromosomal-level genome assembly of the orchid tree Bauhinia variegata (Leguminosae; Cercidoideae) supports the allotetraploid origin hypothesis of Bauhinia.</title>
        <authorList>
            <person name="Zhong Y."/>
            <person name="Chen Y."/>
            <person name="Zheng D."/>
            <person name="Pang J."/>
            <person name="Liu Y."/>
            <person name="Luo S."/>
            <person name="Meng S."/>
            <person name="Qian L."/>
            <person name="Wei D."/>
            <person name="Dai S."/>
            <person name="Zhou R."/>
        </authorList>
    </citation>
    <scope>NUCLEOTIDE SEQUENCE [LARGE SCALE GENOMIC DNA]</scope>
    <source>
        <strain evidence="1">BV-YZ2020</strain>
    </source>
</reference>
<comment type="caution">
    <text evidence="1">The sequence shown here is derived from an EMBL/GenBank/DDBJ whole genome shotgun (WGS) entry which is preliminary data.</text>
</comment>
<gene>
    <name evidence="1" type="ORF">L6164_008615</name>
</gene>